<dbReference type="PANTHER" id="PTHR48051:SF1">
    <property type="entry name" value="RAS SUPPRESSOR PROTEIN 1"/>
    <property type="match status" value="1"/>
</dbReference>
<dbReference type="PROSITE" id="PS51450">
    <property type="entry name" value="LRR"/>
    <property type="match status" value="4"/>
</dbReference>
<dbReference type="SUPFAM" id="SSF52047">
    <property type="entry name" value="RNI-like"/>
    <property type="match status" value="1"/>
</dbReference>
<feature type="region of interest" description="Disordered" evidence="3">
    <location>
        <begin position="447"/>
        <end position="512"/>
    </location>
</feature>
<evidence type="ECO:0000313" key="4">
    <source>
        <dbReference type="EMBL" id="KAG8233082.1"/>
    </source>
</evidence>
<gene>
    <name evidence="4" type="ORF">J437_LFUL013082</name>
</gene>
<dbReference type="SMART" id="SM00364">
    <property type="entry name" value="LRR_BAC"/>
    <property type="match status" value="7"/>
</dbReference>
<protein>
    <submittedName>
        <fullName evidence="4">Uncharacterized protein</fullName>
    </submittedName>
</protein>
<reference evidence="4" key="1">
    <citation type="submission" date="2013-04" db="EMBL/GenBank/DDBJ databases">
        <authorList>
            <person name="Qu J."/>
            <person name="Murali S.C."/>
            <person name="Bandaranaike D."/>
            <person name="Bellair M."/>
            <person name="Blankenburg K."/>
            <person name="Chao H."/>
            <person name="Dinh H."/>
            <person name="Doddapaneni H."/>
            <person name="Downs B."/>
            <person name="Dugan-Rocha S."/>
            <person name="Elkadiri S."/>
            <person name="Gnanaolivu R.D."/>
            <person name="Hernandez B."/>
            <person name="Javaid M."/>
            <person name="Jayaseelan J.C."/>
            <person name="Lee S."/>
            <person name="Li M."/>
            <person name="Ming W."/>
            <person name="Munidasa M."/>
            <person name="Muniz J."/>
            <person name="Nguyen L."/>
            <person name="Ongeri F."/>
            <person name="Osuji N."/>
            <person name="Pu L.-L."/>
            <person name="Puazo M."/>
            <person name="Qu C."/>
            <person name="Quiroz J."/>
            <person name="Raj R."/>
            <person name="Weissenberger G."/>
            <person name="Xin Y."/>
            <person name="Zou X."/>
            <person name="Han Y."/>
            <person name="Richards S."/>
            <person name="Worley K."/>
            <person name="Muzny D."/>
            <person name="Gibbs R."/>
        </authorList>
    </citation>
    <scope>NUCLEOTIDE SEQUENCE</scope>
    <source>
        <strain evidence="4">Sampled in the wild</strain>
    </source>
</reference>
<accession>A0A8K0KEN7</accession>
<evidence type="ECO:0000256" key="2">
    <source>
        <dbReference type="ARBA" id="ARBA00022737"/>
    </source>
</evidence>
<dbReference type="InterPro" id="IPR032675">
    <property type="entry name" value="LRR_dom_sf"/>
</dbReference>
<keyword evidence="2" id="KW-0677">Repeat</keyword>
<dbReference type="InterPro" id="IPR001611">
    <property type="entry name" value="Leu-rich_rpt"/>
</dbReference>
<evidence type="ECO:0000313" key="5">
    <source>
        <dbReference type="Proteomes" id="UP000792457"/>
    </source>
</evidence>
<dbReference type="SUPFAM" id="SSF52058">
    <property type="entry name" value="L domain-like"/>
    <property type="match status" value="1"/>
</dbReference>
<organism evidence="4 5">
    <name type="scientific">Ladona fulva</name>
    <name type="common">Scarce chaser dragonfly</name>
    <name type="synonym">Libellula fulva</name>
    <dbReference type="NCBI Taxonomy" id="123851"/>
    <lineage>
        <taxon>Eukaryota</taxon>
        <taxon>Metazoa</taxon>
        <taxon>Ecdysozoa</taxon>
        <taxon>Arthropoda</taxon>
        <taxon>Hexapoda</taxon>
        <taxon>Insecta</taxon>
        <taxon>Pterygota</taxon>
        <taxon>Palaeoptera</taxon>
        <taxon>Odonata</taxon>
        <taxon>Epiprocta</taxon>
        <taxon>Anisoptera</taxon>
        <taxon>Libelluloidea</taxon>
        <taxon>Libellulidae</taxon>
        <taxon>Ladona</taxon>
    </lineage>
</organism>
<evidence type="ECO:0000256" key="3">
    <source>
        <dbReference type="SAM" id="MobiDB-lite"/>
    </source>
</evidence>
<dbReference type="OrthoDB" id="2021138at2759"/>
<dbReference type="EMBL" id="KZ308686">
    <property type="protein sequence ID" value="KAG8233082.1"/>
    <property type="molecule type" value="Genomic_DNA"/>
</dbReference>
<dbReference type="SMART" id="SM00369">
    <property type="entry name" value="LRR_TYP"/>
    <property type="match status" value="8"/>
</dbReference>
<dbReference type="InterPro" id="IPR003591">
    <property type="entry name" value="Leu-rich_rpt_typical-subtyp"/>
</dbReference>
<dbReference type="Pfam" id="PF13855">
    <property type="entry name" value="LRR_8"/>
    <property type="match status" value="2"/>
</dbReference>
<proteinExistence type="predicted"/>
<keyword evidence="5" id="KW-1185">Reference proteome</keyword>
<comment type="caution">
    <text evidence="4">The sequence shown here is derived from an EMBL/GenBank/DDBJ whole genome shotgun (WGS) entry which is preliminary data.</text>
</comment>
<dbReference type="Pfam" id="PF00560">
    <property type="entry name" value="LRR_1"/>
    <property type="match status" value="1"/>
</dbReference>
<dbReference type="GO" id="GO:0005737">
    <property type="term" value="C:cytoplasm"/>
    <property type="evidence" value="ECO:0007669"/>
    <property type="project" value="TreeGrafter"/>
</dbReference>
<dbReference type="AlphaFoldDB" id="A0A8K0KEN7"/>
<keyword evidence="1" id="KW-0433">Leucine-rich repeat</keyword>
<reference evidence="4" key="2">
    <citation type="submission" date="2017-10" db="EMBL/GenBank/DDBJ databases">
        <title>Ladona fulva Genome sequencing and assembly.</title>
        <authorList>
            <person name="Murali S."/>
            <person name="Richards S."/>
            <person name="Bandaranaike D."/>
            <person name="Bellair M."/>
            <person name="Blankenburg K."/>
            <person name="Chao H."/>
            <person name="Dinh H."/>
            <person name="Doddapaneni H."/>
            <person name="Dugan-Rocha S."/>
            <person name="Elkadiri S."/>
            <person name="Gnanaolivu R."/>
            <person name="Hernandez B."/>
            <person name="Skinner E."/>
            <person name="Javaid M."/>
            <person name="Lee S."/>
            <person name="Li M."/>
            <person name="Ming W."/>
            <person name="Munidasa M."/>
            <person name="Muniz J."/>
            <person name="Nguyen L."/>
            <person name="Hughes D."/>
            <person name="Osuji N."/>
            <person name="Pu L.-L."/>
            <person name="Puazo M."/>
            <person name="Qu C."/>
            <person name="Quiroz J."/>
            <person name="Raj R."/>
            <person name="Weissenberger G."/>
            <person name="Xin Y."/>
            <person name="Zou X."/>
            <person name="Han Y."/>
            <person name="Worley K."/>
            <person name="Muzny D."/>
            <person name="Gibbs R."/>
        </authorList>
    </citation>
    <scope>NUCLEOTIDE SEQUENCE</scope>
    <source>
        <strain evidence="4">Sampled in the wild</strain>
    </source>
</reference>
<name>A0A8K0KEN7_LADFU</name>
<evidence type="ECO:0000256" key="1">
    <source>
        <dbReference type="ARBA" id="ARBA00022614"/>
    </source>
</evidence>
<dbReference type="InterPro" id="IPR050216">
    <property type="entry name" value="LRR_domain-containing"/>
</dbReference>
<dbReference type="Gene3D" id="3.80.10.10">
    <property type="entry name" value="Ribonuclease Inhibitor"/>
    <property type="match status" value="4"/>
</dbReference>
<sequence>MNFVNENHDDSSNSHCENKCLNESKTDFHCFEGQKLSKLPNDMGDIENMTKLILKDNLFSDLPSEICFFQSLKVLNVAKNKLKLLPEELGNLINLEALDVSENQLEKLPNSLSMASKLQILDASKNSITEIPQEYKHLKKLNRVNLSHNKLTEVPYALTFGSHCISGLDLSYNSIKDFTNEPKCASSLKELKINNNHIKDLPVWIRSLHSIEELHIGNNPFTISCRQSLDSMFSVTSVNVKIFGVTSCGLIHLPFCLKNMPNILSINAGNDDKYSDNFHNMCNTIWDVGPLLDLGYLRELRLANVSLPLLPEGIWKSLKCLEVLDLRGNNLTWLPEGLSCLVNLIYCTLSCNRLALLPADIGDVNSLKELDLAGNQLSDLPESISKLENLAYLDLYDNELCEFPLALCKLSCLKYLDLEMNNFIADEFQEKIPSDIAMNYATMKDKLRSSQSKQNRIDGTKKPPSSISEEDFFPQKSRSPSPQRFECPELHDSSYNGSVEDEEDWEKSDGSDNCQALRNGRNLWHWARDNGRWEPPVSGDVFCPADIHPDTLSKPTKKKETVVNDGQFEDADLDVRVVS</sequence>
<dbReference type="Proteomes" id="UP000792457">
    <property type="component" value="Unassembled WGS sequence"/>
</dbReference>
<dbReference type="PANTHER" id="PTHR48051">
    <property type="match status" value="1"/>
</dbReference>